<proteinExistence type="predicted"/>
<evidence type="ECO:0000256" key="1">
    <source>
        <dbReference type="ARBA" id="ARBA00023015"/>
    </source>
</evidence>
<organism evidence="5 6">
    <name type="scientific">Secundilactobacillus paracollinoides</name>
    <dbReference type="NCBI Taxonomy" id="240427"/>
    <lineage>
        <taxon>Bacteria</taxon>
        <taxon>Bacillati</taxon>
        <taxon>Bacillota</taxon>
        <taxon>Bacilli</taxon>
        <taxon>Lactobacillales</taxon>
        <taxon>Lactobacillaceae</taxon>
        <taxon>Secundilactobacillus</taxon>
    </lineage>
</organism>
<dbReference type="STRING" id="240427.AYR62_01475"/>
<dbReference type="Proteomes" id="UP000093267">
    <property type="component" value="Chromosome"/>
</dbReference>
<evidence type="ECO:0000313" key="5">
    <source>
        <dbReference type="EMBL" id="ANZ65939.1"/>
    </source>
</evidence>
<keyword evidence="6" id="KW-1185">Reference proteome</keyword>
<keyword evidence="3" id="KW-0804">Transcription</keyword>
<feature type="domain" description="HTH marR-type" evidence="4">
    <location>
        <begin position="1"/>
        <end position="136"/>
    </location>
</feature>
<dbReference type="InterPro" id="IPR036388">
    <property type="entry name" value="WH-like_DNA-bd_sf"/>
</dbReference>
<dbReference type="GO" id="GO:0003677">
    <property type="term" value="F:DNA binding"/>
    <property type="evidence" value="ECO:0007669"/>
    <property type="project" value="UniProtKB-KW"/>
</dbReference>
<dbReference type="SUPFAM" id="SSF46785">
    <property type="entry name" value="Winged helix' DNA-binding domain"/>
    <property type="match status" value="1"/>
</dbReference>
<dbReference type="PANTHER" id="PTHR42756:SF1">
    <property type="entry name" value="TRANSCRIPTIONAL REPRESSOR OF EMRAB OPERON"/>
    <property type="match status" value="1"/>
</dbReference>
<dbReference type="EMBL" id="CP014924">
    <property type="protein sequence ID" value="ANZ65939.1"/>
    <property type="molecule type" value="Genomic_DNA"/>
</dbReference>
<protein>
    <recommendedName>
        <fullName evidence="4">HTH marR-type domain-containing protein</fullName>
    </recommendedName>
</protein>
<evidence type="ECO:0000256" key="3">
    <source>
        <dbReference type="ARBA" id="ARBA00023163"/>
    </source>
</evidence>
<name>A0A1B2IV86_9LACO</name>
<dbReference type="PANTHER" id="PTHR42756">
    <property type="entry name" value="TRANSCRIPTIONAL REGULATOR, MARR"/>
    <property type="match status" value="1"/>
</dbReference>
<dbReference type="InterPro" id="IPR000835">
    <property type="entry name" value="HTH_MarR-typ"/>
</dbReference>
<dbReference type="GO" id="GO:0003700">
    <property type="term" value="F:DNA-binding transcription factor activity"/>
    <property type="evidence" value="ECO:0007669"/>
    <property type="project" value="InterPro"/>
</dbReference>
<accession>A0A1B2IV86</accession>
<dbReference type="AlphaFoldDB" id="A0A1B2IV86"/>
<dbReference type="RefSeq" id="WP_056987389.1">
    <property type="nucleotide sequence ID" value="NZ_CP014912.1"/>
</dbReference>
<reference evidence="5 6" key="1">
    <citation type="submission" date="2016-03" db="EMBL/GenBank/DDBJ databases">
        <title>Pediococcus and Lactobacillus from brewery environment - whole genome sequencing and assembly.</title>
        <authorList>
            <person name="Behr J."/>
            <person name="Geissler A.J."/>
            <person name="Vogel R.F."/>
        </authorList>
    </citation>
    <scope>NUCLEOTIDE SEQUENCE [LARGE SCALE GENOMIC DNA]</scope>
    <source>
        <strain evidence="5 6">TMW 1.1995</strain>
    </source>
</reference>
<gene>
    <name evidence="5" type="ORF">AYR63_01475</name>
</gene>
<dbReference type="OrthoDB" id="2193108at2"/>
<keyword evidence="2" id="KW-0238">DNA-binding</keyword>
<dbReference type="PROSITE" id="PS50995">
    <property type="entry name" value="HTH_MARR_2"/>
    <property type="match status" value="1"/>
</dbReference>
<evidence type="ECO:0000313" key="6">
    <source>
        <dbReference type="Proteomes" id="UP000093267"/>
    </source>
</evidence>
<keyword evidence="1" id="KW-0805">Transcription regulation</keyword>
<dbReference type="Gene3D" id="1.10.10.10">
    <property type="entry name" value="Winged helix-like DNA-binding domain superfamily/Winged helix DNA-binding domain"/>
    <property type="match status" value="1"/>
</dbReference>
<dbReference type="KEGG" id="lpd:AYR62_01475"/>
<sequence>MDHLYFFSKYMAGIYRESKVEIKAQFGKLGVHTTEGDILLFINDNPGISQREVAYKMVLDSGIVTRHMRSLEKKGFVTQVVDPADARRRVINLTAKGQKTVRGLQAILSQWWQELFAQAGVSDSEQTQADLARLYQVIIQKKKR</sequence>
<evidence type="ECO:0000256" key="2">
    <source>
        <dbReference type="ARBA" id="ARBA00023125"/>
    </source>
</evidence>
<evidence type="ECO:0000259" key="4">
    <source>
        <dbReference type="PROSITE" id="PS50995"/>
    </source>
</evidence>
<dbReference type="Pfam" id="PF12802">
    <property type="entry name" value="MarR_2"/>
    <property type="match status" value="1"/>
</dbReference>
<dbReference type="PRINTS" id="PR00598">
    <property type="entry name" value="HTHMARR"/>
</dbReference>
<dbReference type="SMART" id="SM00347">
    <property type="entry name" value="HTH_MARR"/>
    <property type="match status" value="1"/>
</dbReference>
<dbReference type="InterPro" id="IPR036390">
    <property type="entry name" value="WH_DNA-bd_sf"/>
</dbReference>